<sequence length="232" mass="27976">MKHEPVQITYSKVQEAIECLLSELGEEREDDPFKNLNDTLIRQFSINLRNLNEHLMAIHSFKEYYQKCVELELITGRRIHKGDTLHWISRYYLQLKDYENAFRYSILTFLDDVISEKLKTKNVNGEICIYNSMNAPICKILQLYFHMPKVNLENLRDNAIKVLQENPNILNPDLLIFKMREKGYQIPRYCDYKYYHPSYLYLREQYKRIQETEDKKEWEKFAAFLFSSVEGF</sequence>
<gene>
    <name evidence="1" type="ORF">S01H1_77627</name>
</gene>
<proteinExistence type="predicted"/>
<reference evidence="1" key="1">
    <citation type="journal article" date="2014" name="Front. Microbiol.">
        <title>High frequency of phylogenetically diverse reductive dehalogenase-homologous genes in deep subseafloor sedimentary metagenomes.</title>
        <authorList>
            <person name="Kawai M."/>
            <person name="Futagami T."/>
            <person name="Toyoda A."/>
            <person name="Takaki Y."/>
            <person name="Nishi S."/>
            <person name="Hori S."/>
            <person name="Arai W."/>
            <person name="Tsubouchi T."/>
            <person name="Morono Y."/>
            <person name="Uchiyama I."/>
            <person name="Ito T."/>
            <person name="Fujiyama A."/>
            <person name="Inagaki F."/>
            <person name="Takami H."/>
        </authorList>
    </citation>
    <scope>NUCLEOTIDE SEQUENCE</scope>
    <source>
        <strain evidence="1">Expedition CK06-06</strain>
    </source>
</reference>
<accession>X0ZVD0</accession>
<feature type="non-terminal residue" evidence="1">
    <location>
        <position position="232"/>
    </location>
</feature>
<organism evidence="1">
    <name type="scientific">marine sediment metagenome</name>
    <dbReference type="NCBI Taxonomy" id="412755"/>
    <lineage>
        <taxon>unclassified sequences</taxon>
        <taxon>metagenomes</taxon>
        <taxon>ecological metagenomes</taxon>
    </lineage>
</organism>
<dbReference type="EMBL" id="BARS01052187">
    <property type="protein sequence ID" value="GAG52036.1"/>
    <property type="molecule type" value="Genomic_DNA"/>
</dbReference>
<evidence type="ECO:0000313" key="1">
    <source>
        <dbReference type="EMBL" id="GAG52036.1"/>
    </source>
</evidence>
<protein>
    <submittedName>
        <fullName evidence="1">Uncharacterized protein</fullName>
    </submittedName>
</protein>
<name>X0ZVD0_9ZZZZ</name>
<comment type="caution">
    <text evidence="1">The sequence shown here is derived from an EMBL/GenBank/DDBJ whole genome shotgun (WGS) entry which is preliminary data.</text>
</comment>
<dbReference type="AlphaFoldDB" id="X0ZVD0"/>